<protein>
    <recommendedName>
        <fullName evidence="6">Clathrin/coatomer adaptor adaptin-like N-terminal domain-containing protein</fullName>
    </recommendedName>
</protein>
<evidence type="ECO:0000256" key="5">
    <source>
        <dbReference type="ARBA" id="ARBA00023136"/>
    </source>
</evidence>
<evidence type="ECO:0000313" key="7">
    <source>
        <dbReference type="EMBL" id="PVU91215.1"/>
    </source>
</evidence>
<feature type="domain" description="Clathrin/coatomer adaptor adaptin-like N-terminal" evidence="6">
    <location>
        <begin position="50"/>
        <end position="354"/>
    </location>
</feature>
<accession>A0A2T9YFX3</accession>
<comment type="subcellular location">
    <subcellularLocation>
        <location evidence="1">Endomembrane system</location>
    </subcellularLocation>
</comment>
<name>A0A2T9YFX3_9FUNG</name>
<evidence type="ECO:0000256" key="2">
    <source>
        <dbReference type="ARBA" id="ARBA00006613"/>
    </source>
</evidence>
<dbReference type="Gene3D" id="1.25.10.10">
    <property type="entry name" value="Leucine-rich Repeat Variant"/>
    <property type="match status" value="1"/>
</dbReference>
<keyword evidence="5" id="KW-0472">Membrane</keyword>
<evidence type="ECO:0000259" key="6">
    <source>
        <dbReference type="Pfam" id="PF01602"/>
    </source>
</evidence>
<organism evidence="7 8">
    <name type="scientific">Smittium simulii</name>
    <dbReference type="NCBI Taxonomy" id="133385"/>
    <lineage>
        <taxon>Eukaryota</taxon>
        <taxon>Fungi</taxon>
        <taxon>Fungi incertae sedis</taxon>
        <taxon>Zoopagomycota</taxon>
        <taxon>Kickxellomycotina</taxon>
        <taxon>Harpellomycetes</taxon>
        <taxon>Harpellales</taxon>
        <taxon>Legeriomycetaceae</taxon>
        <taxon>Smittium</taxon>
    </lineage>
</organism>
<keyword evidence="4" id="KW-0653">Protein transport</keyword>
<dbReference type="SUPFAM" id="SSF48371">
    <property type="entry name" value="ARM repeat"/>
    <property type="match status" value="1"/>
</dbReference>
<keyword evidence="3" id="KW-0813">Transport</keyword>
<dbReference type="Proteomes" id="UP000245383">
    <property type="component" value="Unassembled WGS sequence"/>
</dbReference>
<dbReference type="InterPro" id="IPR026739">
    <property type="entry name" value="AP_beta"/>
</dbReference>
<gene>
    <name evidence="7" type="ORF">BB561_004509</name>
</gene>
<dbReference type="InterPro" id="IPR016024">
    <property type="entry name" value="ARM-type_fold"/>
</dbReference>
<dbReference type="GO" id="GO:0030117">
    <property type="term" value="C:membrane coat"/>
    <property type="evidence" value="ECO:0007669"/>
    <property type="project" value="InterPro"/>
</dbReference>
<proteinExistence type="inferred from homology"/>
<dbReference type="InterPro" id="IPR011989">
    <property type="entry name" value="ARM-like"/>
</dbReference>
<dbReference type="InterPro" id="IPR002553">
    <property type="entry name" value="Clathrin/coatomer_adapt-like_N"/>
</dbReference>
<dbReference type="GO" id="GO:0006886">
    <property type="term" value="P:intracellular protein transport"/>
    <property type="evidence" value="ECO:0007669"/>
    <property type="project" value="InterPro"/>
</dbReference>
<dbReference type="OrthoDB" id="10254310at2759"/>
<evidence type="ECO:0000313" key="8">
    <source>
        <dbReference type="Proteomes" id="UP000245383"/>
    </source>
</evidence>
<dbReference type="STRING" id="133385.A0A2T9YFX3"/>
<evidence type="ECO:0000256" key="1">
    <source>
        <dbReference type="ARBA" id="ARBA00004308"/>
    </source>
</evidence>
<sequence>MSKYFNKAVSIAQNAAKMSIKVSGELVDNARELNNELEGESYENSEIRLENVTNELSSNFTKEKLIGLKRLIILIGRGFDASLYFPDVVKNISLNNIEVKKLVYIYLLEYAESNPDLALLSINSFQKDLNNPNQHIRAMALRVLSGIRIKEISSIIAISIKKGIADPSPLVRKYAALAAIKLYRNDPETSEELQIMVKEMLNERSFCVIGDVVKAFQIICNNDSNLIHAHFHRCCELLLDADEWSQITLIQMLTHYARTQFENPNNKTLSEGCQETGFSENVIDKDHLLLVMSLSKLLYSQNNAVVMSAIYGLFEIAPVENLEVIWKPLMRVIKNCPEVEYIALNNISKIVKTYPVRNYFF</sequence>
<comment type="caution">
    <text evidence="7">The sequence shown here is derived from an EMBL/GenBank/DDBJ whole genome shotgun (WGS) entry which is preliminary data.</text>
</comment>
<dbReference type="GO" id="GO:0012505">
    <property type="term" value="C:endomembrane system"/>
    <property type="evidence" value="ECO:0007669"/>
    <property type="project" value="UniProtKB-SubCell"/>
</dbReference>
<keyword evidence="8" id="KW-1185">Reference proteome</keyword>
<dbReference type="AlphaFoldDB" id="A0A2T9YFX3"/>
<dbReference type="GO" id="GO:0016192">
    <property type="term" value="P:vesicle-mediated transport"/>
    <property type="evidence" value="ECO:0007669"/>
    <property type="project" value="InterPro"/>
</dbReference>
<comment type="similarity">
    <text evidence="2">Belongs to the adaptor complexes large subunit family.</text>
</comment>
<evidence type="ECO:0000256" key="3">
    <source>
        <dbReference type="ARBA" id="ARBA00022448"/>
    </source>
</evidence>
<dbReference type="PANTHER" id="PTHR11134">
    <property type="entry name" value="ADAPTOR COMPLEX SUBUNIT BETA FAMILY MEMBER"/>
    <property type="match status" value="1"/>
</dbReference>
<dbReference type="Pfam" id="PF01602">
    <property type="entry name" value="Adaptin_N"/>
    <property type="match status" value="1"/>
</dbReference>
<dbReference type="EMBL" id="MBFR01000214">
    <property type="protein sequence ID" value="PVU91215.1"/>
    <property type="molecule type" value="Genomic_DNA"/>
</dbReference>
<reference evidence="7 8" key="1">
    <citation type="journal article" date="2018" name="MBio">
        <title>Comparative Genomics Reveals the Core Gene Toolbox for the Fungus-Insect Symbiosis.</title>
        <authorList>
            <person name="Wang Y."/>
            <person name="Stata M."/>
            <person name="Wang W."/>
            <person name="Stajich J.E."/>
            <person name="White M.M."/>
            <person name="Moncalvo J.M."/>
        </authorList>
    </citation>
    <scope>NUCLEOTIDE SEQUENCE [LARGE SCALE GENOMIC DNA]</scope>
    <source>
        <strain evidence="7 8">SWE-8-4</strain>
    </source>
</reference>
<evidence type="ECO:0000256" key="4">
    <source>
        <dbReference type="ARBA" id="ARBA00022927"/>
    </source>
</evidence>